<dbReference type="Proteomes" id="UP000613580">
    <property type="component" value="Unassembled WGS sequence"/>
</dbReference>
<protein>
    <submittedName>
        <fullName evidence="6">MYND-type domain-containing protein</fullName>
    </submittedName>
</protein>
<evidence type="ECO:0000259" key="5">
    <source>
        <dbReference type="PROSITE" id="PS50865"/>
    </source>
</evidence>
<gene>
    <name evidence="6" type="ORF">HMN09_00802900</name>
</gene>
<dbReference type="SUPFAM" id="SSF144232">
    <property type="entry name" value="HIT/MYND zinc finger-like"/>
    <property type="match status" value="1"/>
</dbReference>
<dbReference type="AlphaFoldDB" id="A0A8H6SVM2"/>
<keyword evidence="3" id="KW-0862">Zinc</keyword>
<comment type="caution">
    <text evidence="6">The sequence shown here is derived from an EMBL/GenBank/DDBJ whole genome shotgun (WGS) entry which is preliminary data.</text>
</comment>
<organism evidence="6 7">
    <name type="scientific">Mycena chlorophos</name>
    <name type="common">Agaric fungus</name>
    <name type="synonym">Agaricus chlorophos</name>
    <dbReference type="NCBI Taxonomy" id="658473"/>
    <lineage>
        <taxon>Eukaryota</taxon>
        <taxon>Fungi</taxon>
        <taxon>Dikarya</taxon>
        <taxon>Basidiomycota</taxon>
        <taxon>Agaricomycotina</taxon>
        <taxon>Agaricomycetes</taxon>
        <taxon>Agaricomycetidae</taxon>
        <taxon>Agaricales</taxon>
        <taxon>Marasmiineae</taxon>
        <taxon>Mycenaceae</taxon>
        <taxon>Mycena</taxon>
    </lineage>
</organism>
<evidence type="ECO:0000256" key="3">
    <source>
        <dbReference type="ARBA" id="ARBA00022833"/>
    </source>
</evidence>
<evidence type="ECO:0000256" key="1">
    <source>
        <dbReference type="ARBA" id="ARBA00022723"/>
    </source>
</evidence>
<feature type="domain" description="MYND-type" evidence="5">
    <location>
        <begin position="21"/>
        <end position="60"/>
    </location>
</feature>
<sequence>MCEAKFYVGYFYRTQAAGLVCARCFKISPITLLICSACRRLAYCSPACQKQDWKDHKSLCKGLSKVNAYDAERGHTLVDLSRRMAYCVAEEDERRHIFDHPIIDIGPRCQVCFRTPFHDKQHTLKSCGDCKLAWWCSPECEKVFPAYHTKAQCETLCLVRATDTVMLPTEYTQPAYVPPSSLSGWNDYHARNMPHFNDFAASVAAEFVPVHPDAVRAVKHLAIDTASIVLTLLAALEKTLPDLRTRKTLCIHMVGAEALEPLSQRMTEELLHYIPALRAVTIAYVGPNLVMYEDESDTRNLACQDCAPRGRRRFSIRRNTTYHEFAKTPAYRANSPPDLVAGFNTGMGEVDSALWAPSIRFILKTGVPAVFTAYSSPEAMHDTLFLTRLGAKFVLPAETNVWRGVIPSPSVRYEQHGTEHFLNHYWMIVKGSESA</sequence>
<evidence type="ECO:0000256" key="4">
    <source>
        <dbReference type="PROSITE-ProRule" id="PRU00134"/>
    </source>
</evidence>
<dbReference type="PROSITE" id="PS01360">
    <property type="entry name" value="ZF_MYND_1"/>
    <property type="match status" value="1"/>
</dbReference>
<evidence type="ECO:0000313" key="7">
    <source>
        <dbReference type="Proteomes" id="UP000613580"/>
    </source>
</evidence>
<keyword evidence="1" id="KW-0479">Metal-binding</keyword>
<dbReference type="EMBL" id="JACAZE010000010">
    <property type="protein sequence ID" value="KAF7305501.1"/>
    <property type="molecule type" value="Genomic_DNA"/>
</dbReference>
<dbReference type="Pfam" id="PF20179">
    <property type="entry name" value="MSS51_C"/>
    <property type="match status" value="1"/>
</dbReference>
<reference evidence="6" key="1">
    <citation type="submission" date="2020-05" db="EMBL/GenBank/DDBJ databases">
        <title>Mycena genomes resolve the evolution of fungal bioluminescence.</title>
        <authorList>
            <person name="Tsai I.J."/>
        </authorList>
    </citation>
    <scope>NUCLEOTIDE SEQUENCE</scope>
    <source>
        <strain evidence="6">110903Hualien_Pintung</strain>
    </source>
</reference>
<dbReference type="PROSITE" id="PS50865">
    <property type="entry name" value="ZF_MYND_2"/>
    <property type="match status" value="1"/>
</dbReference>
<evidence type="ECO:0000313" key="6">
    <source>
        <dbReference type="EMBL" id="KAF7305501.1"/>
    </source>
</evidence>
<dbReference type="InterPro" id="IPR002893">
    <property type="entry name" value="Znf_MYND"/>
</dbReference>
<dbReference type="PANTHER" id="PTHR28069">
    <property type="entry name" value="GH20023P"/>
    <property type="match status" value="1"/>
</dbReference>
<dbReference type="OrthoDB" id="432970at2759"/>
<dbReference type="PANTHER" id="PTHR28069:SF2">
    <property type="entry name" value="GH20023P"/>
    <property type="match status" value="1"/>
</dbReference>
<keyword evidence="7" id="KW-1185">Reference proteome</keyword>
<keyword evidence="2 4" id="KW-0863">Zinc-finger</keyword>
<dbReference type="Pfam" id="PF01753">
    <property type="entry name" value="zf-MYND"/>
    <property type="match status" value="1"/>
</dbReference>
<dbReference type="Gene3D" id="6.10.140.2220">
    <property type="match status" value="1"/>
</dbReference>
<dbReference type="InterPro" id="IPR046824">
    <property type="entry name" value="Mss51-like_C"/>
</dbReference>
<dbReference type="GO" id="GO:0008270">
    <property type="term" value="F:zinc ion binding"/>
    <property type="evidence" value="ECO:0007669"/>
    <property type="project" value="UniProtKB-KW"/>
</dbReference>
<proteinExistence type="predicted"/>
<name>A0A8H6SVM2_MYCCL</name>
<accession>A0A8H6SVM2</accession>
<evidence type="ECO:0000256" key="2">
    <source>
        <dbReference type="ARBA" id="ARBA00022771"/>
    </source>
</evidence>